<reference evidence="1 2" key="1">
    <citation type="journal article" date="2015" name="Nat. Commun.">
        <title>Lucilia cuprina genome unlocks parasitic fly biology to underpin future interventions.</title>
        <authorList>
            <person name="Anstead C.A."/>
            <person name="Korhonen P.K."/>
            <person name="Young N.D."/>
            <person name="Hall R.S."/>
            <person name="Jex A.R."/>
            <person name="Murali S.C."/>
            <person name="Hughes D.S."/>
            <person name="Lee S.F."/>
            <person name="Perry T."/>
            <person name="Stroehlein A.J."/>
            <person name="Ansell B.R."/>
            <person name="Breugelmans B."/>
            <person name="Hofmann A."/>
            <person name="Qu J."/>
            <person name="Dugan S."/>
            <person name="Lee S.L."/>
            <person name="Chao H."/>
            <person name="Dinh H."/>
            <person name="Han Y."/>
            <person name="Doddapaneni H.V."/>
            <person name="Worley K.C."/>
            <person name="Muzny D.M."/>
            <person name="Ioannidis P."/>
            <person name="Waterhouse R.M."/>
            <person name="Zdobnov E.M."/>
            <person name="James P.J."/>
            <person name="Bagnall N.H."/>
            <person name="Kotze A.C."/>
            <person name="Gibbs R.A."/>
            <person name="Richards S."/>
            <person name="Batterham P."/>
            <person name="Gasser R.B."/>
        </authorList>
    </citation>
    <scope>NUCLEOTIDE SEQUENCE [LARGE SCALE GENOMIC DNA]</scope>
    <source>
        <strain evidence="1 2">LS</strain>
        <tissue evidence="1">Full body</tissue>
    </source>
</reference>
<evidence type="ECO:0000313" key="2">
    <source>
        <dbReference type="Proteomes" id="UP000037069"/>
    </source>
</evidence>
<dbReference type="Proteomes" id="UP000037069">
    <property type="component" value="Unassembled WGS sequence"/>
</dbReference>
<sequence>MIFLKENQLKLLQFRWHKDAIENFPEEDSAVSKRHSITVDESQYVRDNSQQTTQIHFNGFYEPGNYFKLIHSIESPTTAMTGVNRNEWSLAKLKYTLLPNRDDLVKSATTVTTTASNSSVVASSVAMPVTLFGDDNKMKTNTEKRDLKEENISLFKSQCFYSSNTTVRIRVID</sequence>
<evidence type="ECO:0000313" key="1">
    <source>
        <dbReference type="EMBL" id="KNC33999.1"/>
    </source>
</evidence>
<keyword evidence="2" id="KW-1185">Reference proteome</keyword>
<proteinExistence type="predicted"/>
<protein>
    <submittedName>
        <fullName evidence="1">Uncharacterized protein</fullName>
    </submittedName>
</protein>
<gene>
    <name evidence="1" type="ORF">FF38_06793</name>
</gene>
<accession>A0A0L0CRE0</accession>
<dbReference type="EMBL" id="JRES01000124">
    <property type="protein sequence ID" value="KNC33999.1"/>
    <property type="molecule type" value="Genomic_DNA"/>
</dbReference>
<dbReference type="AlphaFoldDB" id="A0A0L0CRE0"/>
<comment type="caution">
    <text evidence="1">The sequence shown here is derived from an EMBL/GenBank/DDBJ whole genome shotgun (WGS) entry which is preliminary data.</text>
</comment>
<organism evidence="1 2">
    <name type="scientific">Lucilia cuprina</name>
    <name type="common">Green bottle fly</name>
    <name type="synonym">Australian sheep blowfly</name>
    <dbReference type="NCBI Taxonomy" id="7375"/>
    <lineage>
        <taxon>Eukaryota</taxon>
        <taxon>Metazoa</taxon>
        <taxon>Ecdysozoa</taxon>
        <taxon>Arthropoda</taxon>
        <taxon>Hexapoda</taxon>
        <taxon>Insecta</taxon>
        <taxon>Pterygota</taxon>
        <taxon>Neoptera</taxon>
        <taxon>Endopterygota</taxon>
        <taxon>Diptera</taxon>
        <taxon>Brachycera</taxon>
        <taxon>Muscomorpha</taxon>
        <taxon>Oestroidea</taxon>
        <taxon>Calliphoridae</taxon>
        <taxon>Luciliinae</taxon>
        <taxon>Lucilia</taxon>
    </lineage>
</organism>
<dbReference type="OrthoDB" id="8197951at2759"/>
<name>A0A0L0CRE0_LUCCU</name>